<comment type="caution">
    <text evidence="1">The sequence shown here is derived from an EMBL/GenBank/DDBJ whole genome shotgun (WGS) entry which is preliminary data.</text>
</comment>
<dbReference type="EMBL" id="JANBUJ010002977">
    <property type="protein sequence ID" value="KAJ2762434.1"/>
    <property type="molecule type" value="Genomic_DNA"/>
</dbReference>
<protein>
    <submittedName>
        <fullName evidence="1">Endopolyphosphatase</fullName>
        <ecNumber evidence="1">3.6.1.10</ecNumber>
    </submittedName>
</protein>
<reference evidence="1" key="1">
    <citation type="submission" date="2022-07" db="EMBL/GenBank/DDBJ databases">
        <title>Phylogenomic reconstructions and comparative analyses of Kickxellomycotina fungi.</title>
        <authorList>
            <person name="Reynolds N.K."/>
            <person name="Stajich J.E."/>
            <person name="Barry K."/>
            <person name="Grigoriev I.V."/>
            <person name="Crous P."/>
            <person name="Smith M.E."/>
        </authorList>
    </citation>
    <scope>NUCLEOTIDE SEQUENCE</scope>
    <source>
        <strain evidence="1">CBS 109366</strain>
    </source>
</reference>
<dbReference type="EC" id="3.6.1.10" evidence="1"/>
<evidence type="ECO:0000313" key="1">
    <source>
        <dbReference type="EMBL" id="KAJ2762434.1"/>
    </source>
</evidence>
<sequence length="374" mass="42207">MTTFLYGGYFARDVVDYADSAHGPGGARGLTVLSLNTMYWFRANSKVGGCRARDSPGLAQLAWMRYQLRRAHERNRDVLLLGHVLPSRDNYRATCYHGYARTVTQVVPPPAASTPNWPLPQVRAQLFGHSNVDVWGFVGHEAAWLATPDPLGNGTASAQDKRLWWEREVDDEDGRMGELIRTVWSARRAPAAGAALDERPWEAMEDDPPVRFVARRDGSLWPVAVSPANTTAVQPVKRLPSDFLDDLLGEFKRVVAQESHNPRLSVATVSPSVIPTYYPGFRVFHYLRARAPRGPWRHLPRGTPLDYDVYWADLPKLNRAHADATAFFTRLYRCSAVYGLPDLSIDSYLEWARKLVVSKSLRKRFRSLTFLDSV</sequence>
<gene>
    <name evidence="1" type="primary">PPN1_2</name>
    <name evidence="1" type="ORF">IWQ57_005799</name>
</gene>
<accession>A0ACC1JM29</accession>
<proteinExistence type="predicted"/>
<keyword evidence="2" id="KW-1185">Reference proteome</keyword>
<organism evidence="1 2">
    <name type="scientific">Coemansia nantahalensis</name>
    <dbReference type="NCBI Taxonomy" id="2789366"/>
    <lineage>
        <taxon>Eukaryota</taxon>
        <taxon>Fungi</taxon>
        <taxon>Fungi incertae sedis</taxon>
        <taxon>Zoopagomycota</taxon>
        <taxon>Kickxellomycotina</taxon>
        <taxon>Kickxellomycetes</taxon>
        <taxon>Kickxellales</taxon>
        <taxon>Kickxellaceae</taxon>
        <taxon>Coemansia</taxon>
    </lineage>
</organism>
<keyword evidence="1" id="KW-0378">Hydrolase</keyword>
<evidence type="ECO:0000313" key="2">
    <source>
        <dbReference type="Proteomes" id="UP001140234"/>
    </source>
</evidence>
<dbReference type="Proteomes" id="UP001140234">
    <property type="component" value="Unassembled WGS sequence"/>
</dbReference>
<name>A0ACC1JM29_9FUNG</name>